<reference evidence="2 3" key="1">
    <citation type="submission" date="2019-08" db="EMBL/GenBank/DDBJ databases">
        <authorList>
            <person name="Alioto T."/>
            <person name="Alioto T."/>
            <person name="Gomez Garrido J."/>
        </authorList>
    </citation>
    <scope>NUCLEOTIDE SEQUENCE [LARGE SCALE GENOMIC DNA]</scope>
</reference>
<dbReference type="Proteomes" id="UP000325440">
    <property type="component" value="Unassembled WGS sequence"/>
</dbReference>
<feature type="compositionally biased region" description="Low complexity" evidence="1">
    <location>
        <begin position="158"/>
        <end position="207"/>
    </location>
</feature>
<evidence type="ECO:0000256" key="1">
    <source>
        <dbReference type="SAM" id="MobiDB-lite"/>
    </source>
</evidence>
<gene>
    <name evidence="2" type="ORF">CINCED_3A015831</name>
</gene>
<dbReference type="EMBL" id="CABPRJ010001441">
    <property type="protein sequence ID" value="VVC37074.1"/>
    <property type="molecule type" value="Genomic_DNA"/>
</dbReference>
<sequence length="587" mass="64299">MTCQLQQQLTSACVLMTSCQIFSHFTQISGRSENSIILSMMYAHAIIIAGCRCTCCGLSWPGQPPAGYHYETMAQIQRKYPRNSYTIMPYWMAAASGKLLGNNQGNKHVARNLPQKGGAPKKNNAPKKNKANKKTPNKEKKPPISKKSDEDPSENESPAANHAPPFPTNPNAAPSKTPATSSETPTGPAETPAQPAATPAQPAATPAVLVKKRKKRDFFGMDPPILHENAAAVVALIVDAGLDERARMFVKNGGAINDDGTAAVDATKVGDNNDGTGDCETNDASAAAKSDEGPQTETGGLTAEWRGRMIIDVSTDVENSMATAAPYLPVINTLAEHIVPGVTPYQVLLIAANVAYITSEATCKNRHRNHVNLLIDVVPQTTALNPHVPARINGHCGIDNASNSSCNKFKNIFQYLYERVRNLLNSTEVSITESNVTEIDDTNNLNDNYCKYIIEHKETENDDDDISKTVGINENFDYYHVDNGKSFERIEKAELSTIDEVRFKQLLLDSNDVQPIFTKMSGNQLVQYFNGLDLQLQQPSIDTRKFFQMLVTTMMNFDKNVADEDIQTLIATLSNVTNFFIIDAILQ</sequence>
<accession>A0A5E4MZV3</accession>
<organism evidence="2 3">
    <name type="scientific">Cinara cedri</name>
    <dbReference type="NCBI Taxonomy" id="506608"/>
    <lineage>
        <taxon>Eukaryota</taxon>
        <taxon>Metazoa</taxon>
        <taxon>Ecdysozoa</taxon>
        <taxon>Arthropoda</taxon>
        <taxon>Hexapoda</taxon>
        <taxon>Insecta</taxon>
        <taxon>Pterygota</taxon>
        <taxon>Neoptera</taxon>
        <taxon>Paraneoptera</taxon>
        <taxon>Hemiptera</taxon>
        <taxon>Sternorrhyncha</taxon>
        <taxon>Aphidomorpha</taxon>
        <taxon>Aphidoidea</taxon>
        <taxon>Aphididae</taxon>
        <taxon>Lachninae</taxon>
        <taxon>Cinara</taxon>
    </lineage>
</organism>
<feature type="compositionally biased region" description="Basic residues" evidence="1">
    <location>
        <begin position="124"/>
        <end position="135"/>
    </location>
</feature>
<name>A0A5E4MZV3_9HEMI</name>
<evidence type="ECO:0000313" key="3">
    <source>
        <dbReference type="Proteomes" id="UP000325440"/>
    </source>
</evidence>
<feature type="compositionally biased region" description="Basic and acidic residues" evidence="1">
    <location>
        <begin position="136"/>
        <end position="150"/>
    </location>
</feature>
<keyword evidence="3" id="KW-1185">Reference proteome</keyword>
<dbReference type="OrthoDB" id="10682588at2759"/>
<feature type="region of interest" description="Disordered" evidence="1">
    <location>
        <begin position="102"/>
        <end position="208"/>
    </location>
</feature>
<dbReference type="AlphaFoldDB" id="A0A5E4MZV3"/>
<protein>
    <submittedName>
        <fullName evidence="2">Uncharacterized protein</fullName>
    </submittedName>
</protein>
<proteinExistence type="predicted"/>
<evidence type="ECO:0000313" key="2">
    <source>
        <dbReference type="EMBL" id="VVC37074.1"/>
    </source>
</evidence>
<feature type="region of interest" description="Disordered" evidence="1">
    <location>
        <begin position="273"/>
        <end position="300"/>
    </location>
</feature>